<feature type="compositionally biased region" description="Low complexity" evidence="1">
    <location>
        <begin position="165"/>
        <end position="189"/>
    </location>
</feature>
<gene>
    <name evidence="2" type="ORF">N7456_003334</name>
</gene>
<organism evidence="2 3">
    <name type="scientific">Penicillium angulare</name>
    <dbReference type="NCBI Taxonomy" id="116970"/>
    <lineage>
        <taxon>Eukaryota</taxon>
        <taxon>Fungi</taxon>
        <taxon>Dikarya</taxon>
        <taxon>Ascomycota</taxon>
        <taxon>Pezizomycotina</taxon>
        <taxon>Eurotiomycetes</taxon>
        <taxon>Eurotiomycetidae</taxon>
        <taxon>Eurotiales</taxon>
        <taxon>Aspergillaceae</taxon>
        <taxon>Penicillium</taxon>
    </lineage>
</organism>
<keyword evidence="3" id="KW-1185">Reference proteome</keyword>
<reference evidence="2" key="2">
    <citation type="journal article" date="2023" name="IMA Fungus">
        <title>Comparative genomic study of the Penicillium genus elucidates a diverse pangenome and 15 lateral gene transfer events.</title>
        <authorList>
            <person name="Petersen C."/>
            <person name="Sorensen T."/>
            <person name="Nielsen M.R."/>
            <person name="Sondergaard T.E."/>
            <person name="Sorensen J.L."/>
            <person name="Fitzpatrick D.A."/>
            <person name="Frisvad J.C."/>
            <person name="Nielsen K.L."/>
        </authorList>
    </citation>
    <scope>NUCLEOTIDE SEQUENCE</scope>
    <source>
        <strain evidence="2">IBT 30069</strain>
    </source>
</reference>
<feature type="region of interest" description="Disordered" evidence="1">
    <location>
        <begin position="49"/>
        <end position="196"/>
    </location>
</feature>
<sequence length="283" mass="31344">MPFCALLQRRHPGLRLAKSRSGPPMMDLSSLDGPPLLDRRNTVQHVPSLIDHSSLDGPPILNSSSEIHLPSDPTIPPIPEEAPDPQSDAHYFLLSKPLPPRPATADPCSSQQIPRKPVRLHLDTTTDHDKATKSSGSLRRAPARRGRVSPPEELILMQEYFHGGPSQPQSQSQSQSPISSSPPLASPQPKRSHTCDPLSWLQEEGLWEVPRRWPSRISNPSYRSLSRSSMSTFSTAIPDGWVHQLNQVQSVNLRVHTDSAQGLSPPSYDSHAFSPTYVMRMQN</sequence>
<dbReference type="Proteomes" id="UP001149165">
    <property type="component" value="Unassembled WGS sequence"/>
</dbReference>
<protein>
    <submittedName>
        <fullName evidence="2">Uncharacterized protein</fullName>
    </submittedName>
</protein>
<dbReference type="OrthoDB" id="4349176at2759"/>
<feature type="compositionally biased region" description="Basic and acidic residues" evidence="1">
    <location>
        <begin position="120"/>
        <end position="132"/>
    </location>
</feature>
<reference evidence="2" key="1">
    <citation type="submission" date="2022-11" db="EMBL/GenBank/DDBJ databases">
        <authorList>
            <person name="Petersen C."/>
        </authorList>
    </citation>
    <scope>NUCLEOTIDE SEQUENCE</scope>
    <source>
        <strain evidence="2">IBT 30069</strain>
    </source>
</reference>
<comment type="caution">
    <text evidence="2">The sequence shown here is derived from an EMBL/GenBank/DDBJ whole genome shotgun (WGS) entry which is preliminary data.</text>
</comment>
<dbReference type="AlphaFoldDB" id="A0A9W9FUJ3"/>
<dbReference type="EMBL" id="JAPQKH010000003">
    <property type="protein sequence ID" value="KAJ5106659.1"/>
    <property type="molecule type" value="Genomic_DNA"/>
</dbReference>
<proteinExistence type="predicted"/>
<name>A0A9W9FUJ3_9EURO</name>
<accession>A0A9W9FUJ3</accession>
<evidence type="ECO:0000313" key="2">
    <source>
        <dbReference type="EMBL" id="KAJ5106659.1"/>
    </source>
</evidence>
<evidence type="ECO:0000313" key="3">
    <source>
        <dbReference type="Proteomes" id="UP001149165"/>
    </source>
</evidence>
<evidence type="ECO:0000256" key="1">
    <source>
        <dbReference type="SAM" id="MobiDB-lite"/>
    </source>
</evidence>